<keyword evidence="1" id="KW-1133">Transmembrane helix</keyword>
<keyword evidence="3" id="KW-1185">Reference proteome</keyword>
<feature type="transmembrane region" description="Helical" evidence="1">
    <location>
        <begin position="397"/>
        <end position="418"/>
    </location>
</feature>
<evidence type="ECO:0000256" key="1">
    <source>
        <dbReference type="SAM" id="Phobius"/>
    </source>
</evidence>
<dbReference type="SUPFAM" id="SSF48452">
    <property type="entry name" value="TPR-like"/>
    <property type="match status" value="1"/>
</dbReference>
<dbReference type="Proteomes" id="UP000076715">
    <property type="component" value="Unassembled WGS sequence"/>
</dbReference>
<dbReference type="RefSeq" id="WP_066318340.1">
    <property type="nucleotide sequence ID" value="NZ_LQRT01000046.1"/>
</dbReference>
<sequence length="430" mass="50444">MPRYTLLFYLFFLFGIQGVSYSQEISSKDLDSLVNLDFKTLSDQFYKILETKPSIAILYAKAHLKKGKKEKDLNKIATGFYLTSLTHLDNLEKRIQYIDSAITIRERTKYKKFLSFLYVHKGYVYNINNLFDKSLDHYLEALEYAKKTNNNAYITIAQNNIALLKRKLGKYDEAKSLFKKCLSYRKSRLPEHKNDSIRYLVTLSELIITHIHNKEIDSASILNNQGMLMSLKIKMPKGKEIIRLFKFNKGILDYHKKEYPTAIKNINNALKPNEQLFFENTSLINAYLFLGKSHNALSKKQVGLTYFKKIDSIVQQTNYVIPETRLAYLEIIEYYKSLGDKNNQLLYIDRLLYNDSLFNTYYKSMSTKINKEYDTPKLLYQKEQLISDLQTKKDTSFYGLIFLSIIIILITSFFLLVIKKIKFTKSVLRS</sequence>
<proteinExistence type="predicted"/>
<evidence type="ECO:0000313" key="3">
    <source>
        <dbReference type="Proteomes" id="UP000076715"/>
    </source>
</evidence>
<evidence type="ECO:0000313" key="2">
    <source>
        <dbReference type="EMBL" id="KZS38706.1"/>
    </source>
</evidence>
<dbReference type="AlphaFoldDB" id="A0A162XM98"/>
<gene>
    <name evidence="2" type="ORF">AWE51_14045</name>
</gene>
<dbReference type="InterPro" id="IPR011990">
    <property type="entry name" value="TPR-like_helical_dom_sf"/>
</dbReference>
<dbReference type="Gene3D" id="1.25.40.10">
    <property type="entry name" value="Tetratricopeptide repeat domain"/>
    <property type="match status" value="2"/>
</dbReference>
<comment type="caution">
    <text evidence="2">The sequence shown here is derived from an EMBL/GenBank/DDBJ whole genome shotgun (WGS) entry which is preliminary data.</text>
</comment>
<name>A0A162XM98_9FLAO</name>
<dbReference type="STRING" id="1642818.AWE51_14045"/>
<keyword evidence="1" id="KW-0472">Membrane</keyword>
<dbReference type="OrthoDB" id="5295174at2"/>
<dbReference type="EMBL" id="LQRT01000046">
    <property type="protein sequence ID" value="KZS38706.1"/>
    <property type="molecule type" value="Genomic_DNA"/>
</dbReference>
<dbReference type="InterPro" id="IPR019734">
    <property type="entry name" value="TPR_rpt"/>
</dbReference>
<keyword evidence="1" id="KW-0812">Transmembrane</keyword>
<dbReference type="SMART" id="SM00028">
    <property type="entry name" value="TPR"/>
    <property type="match status" value="3"/>
</dbReference>
<accession>A0A162XM98</accession>
<protein>
    <submittedName>
        <fullName evidence="2">Uncharacterized protein</fullName>
    </submittedName>
</protein>
<reference evidence="2 3" key="1">
    <citation type="submission" date="2016-01" db="EMBL/GenBank/DDBJ databases">
        <title>The draft genome sequence of Aquimarina sp. RZW4-3-2.</title>
        <authorList>
            <person name="Wang Y."/>
        </authorList>
    </citation>
    <scope>NUCLEOTIDE SEQUENCE [LARGE SCALE GENOMIC DNA]</scope>
    <source>
        <strain evidence="2 3">RZW4-3-2</strain>
    </source>
</reference>
<organism evidence="2 3">
    <name type="scientific">Aquimarina aggregata</name>
    <dbReference type="NCBI Taxonomy" id="1642818"/>
    <lineage>
        <taxon>Bacteria</taxon>
        <taxon>Pseudomonadati</taxon>
        <taxon>Bacteroidota</taxon>
        <taxon>Flavobacteriia</taxon>
        <taxon>Flavobacteriales</taxon>
        <taxon>Flavobacteriaceae</taxon>
        <taxon>Aquimarina</taxon>
    </lineage>
</organism>
<dbReference type="Pfam" id="PF13424">
    <property type="entry name" value="TPR_12"/>
    <property type="match status" value="1"/>
</dbReference>